<accession>A0A1I6PMS3</accession>
<evidence type="ECO:0000259" key="2">
    <source>
        <dbReference type="Pfam" id="PF20009"/>
    </source>
</evidence>
<proteinExistence type="predicted"/>
<feature type="domain" description="GEVED" evidence="2">
    <location>
        <begin position="212"/>
        <end position="297"/>
    </location>
</feature>
<dbReference type="InterPro" id="IPR026444">
    <property type="entry name" value="Secre_tail"/>
</dbReference>
<reference evidence="4" key="1">
    <citation type="submission" date="2016-10" db="EMBL/GenBank/DDBJ databases">
        <authorList>
            <person name="Varghese N."/>
            <person name="Submissions S."/>
        </authorList>
    </citation>
    <scope>NUCLEOTIDE SEQUENCE [LARGE SCALE GENOMIC DNA]</scope>
    <source>
        <strain evidence="4">DSM 24450</strain>
    </source>
</reference>
<protein>
    <submittedName>
        <fullName evidence="3">Por secretion system C-terminal sorting domain-containing protein</fullName>
    </submittedName>
</protein>
<dbReference type="InterPro" id="IPR013783">
    <property type="entry name" value="Ig-like_fold"/>
</dbReference>
<dbReference type="InterPro" id="IPR045474">
    <property type="entry name" value="GEVED"/>
</dbReference>
<dbReference type="InterPro" id="IPR017868">
    <property type="entry name" value="Filamin/ABP280_repeat-like"/>
</dbReference>
<dbReference type="Proteomes" id="UP000199312">
    <property type="component" value="Unassembled WGS sequence"/>
</dbReference>
<evidence type="ECO:0000313" key="4">
    <source>
        <dbReference type="Proteomes" id="UP000199312"/>
    </source>
</evidence>
<dbReference type="PROSITE" id="PS50194">
    <property type="entry name" value="FILAMIN_REPEAT"/>
    <property type="match status" value="1"/>
</dbReference>
<dbReference type="AlphaFoldDB" id="A0A1I6PMS3"/>
<evidence type="ECO:0000256" key="1">
    <source>
        <dbReference type="ARBA" id="ARBA00022729"/>
    </source>
</evidence>
<dbReference type="RefSeq" id="WP_177219157.1">
    <property type="nucleotide sequence ID" value="NZ_FOZP01000002.1"/>
</dbReference>
<gene>
    <name evidence="3" type="ORF">SAMN04488006_1195</name>
</gene>
<dbReference type="STRING" id="593133.SAMN04488006_1195"/>
<organism evidence="3 4">
    <name type="scientific">Lutibacter maritimus</name>
    <dbReference type="NCBI Taxonomy" id="593133"/>
    <lineage>
        <taxon>Bacteria</taxon>
        <taxon>Pseudomonadati</taxon>
        <taxon>Bacteroidota</taxon>
        <taxon>Flavobacteriia</taxon>
        <taxon>Flavobacteriales</taxon>
        <taxon>Flavobacteriaceae</taxon>
        <taxon>Lutibacter</taxon>
    </lineage>
</organism>
<dbReference type="NCBIfam" id="TIGR04183">
    <property type="entry name" value="Por_Secre_tail"/>
    <property type="match status" value="1"/>
</dbReference>
<dbReference type="NCBIfam" id="NF012200">
    <property type="entry name" value="choice_anch_D"/>
    <property type="match status" value="1"/>
</dbReference>
<evidence type="ECO:0000313" key="3">
    <source>
        <dbReference type="EMBL" id="SFS41430.1"/>
    </source>
</evidence>
<name>A0A1I6PMS3_9FLAO</name>
<sequence length="907" mass="98256">MFVVLIPTLLFSQGTLQVRDVSNSISINSGDITPSLTDGTDFGNTNLGSSKANTFTFDNIAGNGPTSLSSVSINISGANATEFTLSTSNLGNGNLNRNTNKYLTITFTPSSAGLKTATVTVSFTNGTNSPYIFTIQGNGILSYCTPININNYNINFISNVSLGAINNTTNGNTGAYNNYTSFATIDANAGMNLNGNISINLNGWNQVTSNKINIWIDFNQDLDFEDAGENFIINVNSGASVSGTKTIVVPISILIPATAALGNTRIRIGFIDDIQTASYSACNFSYNTGEIEDYTINIAGCSTNMWTGTTDYDWNKPSNWSCGTVPTISTNVLIPSPLTSGKYPIIYNGTPFGKVNNIEIQNNSTASLQIRDNYIQIAGTLLLNGKLDLQGEAQLIQNTGSTIDIASTGFIEIDQQGQGNRYRYNDWSSPVIKTGTTAGTPYTVADVLRDGTDPDNPKTIDFVGGYDGSIPGGSGAIKIANSWIYKYTNSPDGNYNGWGQIGSTGNLNPGEGFLMKGPGNPGSSDQNYVFVGKPNNGTINLAISGNNDYLVGNPYPSALDANQFILDNASSLRDGTIYFWEHYGGNSHNLADYQAGYAYYNLSGGVVASAHSVVNQSVPNGTKQPQRYIAIGQGFFVWADADGGSIQFNNNQRMFATETSGSSIFMKGAAQKNSIKSKIASDDERPKFRLGFKGEKIDNRQILLTIDENSTDGVDYGYEAEIYEIFEDDMFWTIADKKYVIQATNTIDINKEIPIGIISSGGLISIKMDALENVSDTQEIYIKDKITGGIHTIKNQSFEIDLPKGEYLNRFALTFKSENTLAVEEETLEDDILVFMNNSNKALQIVKPINLEIEAIILYNNLGQIKGYWKEEFLEDSFSLPVKAATGIYFVQINTKNGKIGKKILIE</sequence>
<keyword evidence="4" id="KW-1185">Reference proteome</keyword>
<dbReference type="Gene3D" id="2.60.40.10">
    <property type="entry name" value="Immunoglobulins"/>
    <property type="match status" value="1"/>
</dbReference>
<keyword evidence="1" id="KW-0732">Signal</keyword>
<dbReference type="Pfam" id="PF20009">
    <property type="entry name" value="GEVED"/>
    <property type="match status" value="1"/>
</dbReference>
<dbReference type="EMBL" id="FOZP01000002">
    <property type="protein sequence ID" value="SFS41430.1"/>
    <property type="molecule type" value="Genomic_DNA"/>
</dbReference>